<dbReference type="GO" id="GO:0034755">
    <property type="term" value="P:iron ion transmembrane transport"/>
    <property type="evidence" value="ECO:0007669"/>
    <property type="project" value="TreeGrafter"/>
</dbReference>
<dbReference type="PANTHER" id="PTHR11706:SF33">
    <property type="entry name" value="NATURAL RESISTANCE-ASSOCIATED MACROPHAGE PROTEIN 2"/>
    <property type="match status" value="1"/>
</dbReference>
<proteinExistence type="predicted"/>
<feature type="transmembrane region" description="Helical" evidence="6">
    <location>
        <begin position="389"/>
        <end position="407"/>
    </location>
</feature>
<gene>
    <name evidence="7" type="ORF">OENOO_44012</name>
</gene>
<organism evidence="7 8">
    <name type="scientific">Oenococcus oeni ATCC BAA-1163</name>
    <dbReference type="NCBI Taxonomy" id="379360"/>
    <lineage>
        <taxon>Bacteria</taxon>
        <taxon>Bacillati</taxon>
        <taxon>Bacillota</taxon>
        <taxon>Bacilli</taxon>
        <taxon>Lactobacillales</taxon>
        <taxon>Lactobacillaceae</taxon>
        <taxon>Oenococcus</taxon>
    </lineage>
</organism>
<sequence>MFSTDFRKGQEKTKIMDLKSKPLTKTRINLGAKTKGGKRELKKGGFLKVWGPGLIVMLADTDAGCLITAAQSGAQWGYTMVLPQLLLIPILYMAQEMTVRLGIVTGKGHGELIRENFGFGWACLSAGTLALSVVGALLTEFVGVAGVGELFGISKWITIPIATIILVGIAFSGSYRRVEKVGIIVGLAELAFVVAMVMVHPQMNELLSGLTSIPLGEPSYIYLVAANVGAVIMPWMIFYQQGAVVDKGLSKKTIKKERHDTAVGTLITQGIMIVVVVTFAATIGRLDKHPSLNTVEKIVHALVPFIGSWQAKTLIGASMLGGSLVAALVVALAGTWGITEVLGWKHSLNEHLNKKNFGFYAIYALAHIIGAVLVLANVGLVSLAITVEVMNALLLPIVLGFLLALEAKALPDKYRMHGFYKWLVTILCLLVMIFGLYMIGPATNLW</sequence>
<protein>
    <submittedName>
        <fullName evidence="7">Mn transporter, NRAMP family</fullName>
    </submittedName>
</protein>
<dbReference type="GO" id="GO:0015086">
    <property type="term" value="F:cadmium ion transmembrane transporter activity"/>
    <property type="evidence" value="ECO:0007669"/>
    <property type="project" value="TreeGrafter"/>
</dbReference>
<evidence type="ECO:0000256" key="6">
    <source>
        <dbReference type="SAM" id="Phobius"/>
    </source>
</evidence>
<dbReference type="PANTHER" id="PTHR11706">
    <property type="entry name" value="SOLUTE CARRIER PROTEIN FAMILY 11 MEMBER"/>
    <property type="match status" value="1"/>
</dbReference>
<dbReference type="EMBL" id="AAUV01000039">
    <property type="protein sequence ID" value="EAV39838.1"/>
    <property type="molecule type" value="Genomic_DNA"/>
</dbReference>
<feature type="transmembrane region" description="Helical" evidence="6">
    <location>
        <begin position="314"/>
        <end position="338"/>
    </location>
</feature>
<evidence type="ECO:0000256" key="5">
    <source>
        <dbReference type="ARBA" id="ARBA00023136"/>
    </source>
</evidence>
<comment type="subcellular location">
    <subcellularLocation>
        <location evidence="1">Membrane</location>
        <topology evidence="1">Multi-pass membrane protein</topology>
    </subcellularLocation>
</comment>
<evidence type="ECO:0000256" key="2">
    <source>
        <dbReference type="ARBA" id="ARBA00022448"/>
    </source>
</evidence>
<keyword evidence="5 6" id="KW-0472">Membrane</keyword>
<feature type="transmembrane region" description="Helical" evidence="6">
    <location>
        <begin position="220"/>
        <end position="240"/>
    </location>
</feature>
<keyword evidence="3 6" id="KW-0812">Transmembrane</keyword>
<dbReference type="Proteomes" id="UP000003346">
    <property type="component" value="Unassembled WGS sequence"/>
</dbReference>
<evidence type="ECO:0000256" key="1">
    <source>
        <dbReference type="ARBA" id="ARBA00004141"/>
    </source>
</evidence>
<feature type="transmembrane region" description="Helical" evidence="6">
    <location>
        <begin position="116"/>
        <end position="138"/>
    </location>
</feature>
<name>A0NI34_OENOE</name>
<keyword evidence="4 6" id="KW-1133">Transmembrane helix</keyword>
<accession>A0NI34</accession>
<dbReference type="Pfam" id="PF01566">
    <property type="entry name" value="Nramp"/>
    <property type="match status" value="1"/>
</dbReference>
<comment type="caution">
    <text evidence="7">The sequence shown here is derived from an EMBL/GenBank/DDBJ whole genome shotgun (WGS) entry which is preliminary data.</text>
</comment>
<evidence type="ECO:0000313" key="8">
    <source>
        <dbReference type="Proteomes" id="UP000003346"/>
    </source>
</evidence>
<keyword evidence="2" id="KW-0813">Transport</keyword>
<feature type="transmembrane region" description="Helical" evidence="6">
    <location>
        <begin position="359"/>
        <end position="383"/>
    </location>
</feature>
<dbReference type="GO" id="GO:0005384">
    <property type="term" value="F:manganese ion transmembrane transporter activity"/>
    <property type="evidence" value="ECO:0007669"/>
    <property type="project" value="TreeGrafter"/>
</dbReference>
<evidence type="ECO:0000313" key="7">
    <source>
        <dbReference type="EMBL" id="EAV39838.1"/>
    </source>
</evidence>
<reference evidence="7 8" key="1">
    <citation type="submission" date="2006-11" db="EMBL/GenBank/DDBJ databases">
        <authorList>
            <consortium name="Laboratoire de Microbiologie (Universite Bourgogne)"/>
            <consortium name="GENOME Express"/>
            <consortium name="UMR Oenologie Ampelologie (Universite Bordeaux 2)"/>
            <person name="Guzzo J."/>
        </authorList>
    </citation>
    <scope>NUCLEOTIDE SEQUENCE [LARGE SCALE GENOMIC DNA]</scope>
    <source>
        <strain evidence="7 8">ATCC BAA-1163</strain>
    </source>
</reference>
<dbReference type="AlphaFoldDB" id="A0NI34"/>
<evidence type="ECO:0000256" key="4">
    <source>
        <dbReference type="ARBA" id="ARBA00022989"/>
    </source>
</evidence>
<feature type="transmembrane region" description="Helical" evidence="6">
    <location>
        <begin position="181"/>
        <end position="200"/>
    </location>
</feature>
<evidence type="ECO:0000256" key="3">
    <source>
        <dbReference type="ARBA" id="ARBA00022692"/>
    </source>
</evidence>
<feature type="transmembrane region" description="Helical" evidence="6">
    <location>
        <begin position="261"/>
        <end position="283"/>
    </location>
</feature>
<feature type="transmembrane region" description="Helical" evidence="6">
    <location>
        <begin position="150"/>
        <end position="169"/>
    </location>
</feature>
<dbReference type="GO" id="GO:0005886">
    <property type="term" value="C:plasma membrane"/>
    <property type="evidence" value="ECO:0007669"/>
    <property type="project" value="TreeGrafter"/>
</dbReference>
<dbReference type="InterPro" id="IPR001046">
    <property type="entry name" value="NRAMP_fam"/>
</dbReference>
<feature type="transmembrane region" description="Helical" evidence="6">
    <location>
        <begin position="419"/>
        <end position="440"/>
    </location>
</feature>
<dbReference type="HOGENOM" id="CLU_020088_6_1_9"/>